<dbReference type="EMBL" id="BAABIS010000001">
    <property type="protein sequence ID" value="GAA4836820.1"/>
    <property type="molecule type" value="Genomic_DNA"/>
</dbReference>
<organism evidence="2 3">
    <name type="scientific">Kitasatospora terrestris</name>
    <dbReference type="NCBI Taxonomy" id="258051"/>
    <lineage>
        <taxon>Bacteria</taxon>
        <taxon>Bacillati</taxon>
        <taxon>Actinomycetota</taxon>
        <taxon>Actinomycetes</taxon>
        <taxon>Kitasatosporales</taxon>
        <taxon>Streptomycetaceae</taxon>
        <taxon>Kitasatospora</taxon>
    </lineage>
</organism>
<reference evidence="3" key="1">
    <citation type="journal article" date="2019" name="Int. J. Syst. Evol. Microbiol.">
        <title>The Global Catalogue of Microorganisms (GCM) 10K type strain sequencing project: providing services to taxonomists for standard genome sequencing and annotation.</title>
        <authorList>
            <consortium name="The Broad Institute Genomics Platform"/>
            <consortium name="The Broad Institute Genome Sequencing Center for Infectious Disease"/>
            <person name="Wu L."/>
            <person name="Ma J."/>
        </authorList>
    </citation>
    <scope>NUCLEOTIDE SEQUENCE [LARGE SCALE GENOMIC DNA]</scope>
    <source>
        <strain evidence="3">JCM 13006</strain>
    </source>
</reference>
<dbReference type="Gene3D" id="3.60.15.10">
    <property type="entry name" value="Ribonuclease Z/Hydroxyacylglutathione hydrolase-like"/>
    <property type="match status" value="1"/>
</dbReference>
<sequence>MRLTKYGHACVRIQDGDRVLVIDPGVFSGPEALAGATAVLLTHEHADHVDLDLLAAARELDPALTVHTHPALAAALGDGATGVAPGESFTAAGFGVTAVGGRHAEIIDGLPGCPNIGFVVDGLYHPGDSLFVPEQPVDTLLVPASGPWLKLAEAIGLVRALRPARTFPIHDANLSEIGAANFDGWLEEEKGTAYARIPLGESVDL</sequence>
<gene>
    <name evidence="2" type="ORF">GCM10023235_09710</name>
</gene>
<proteinExistence type="predicted"/>
<evidence type="ECO:0000313" key="3">
    <source>
        <dbReference type="Proteomes" id="UP001501752"/>
    </source>
</evidence>
<dbReference type="CDD" id="cd06262">
    <property type="entry name" value="metallo-hydrolase-like_MBL-fold"/>
    <property type="match status" value="1"/>
</dbReference>
<evidence type="ECO:0000313" key="2">
    <source>
        <dbReference type="EMBL" id="GAA4836820.1"/>
    </source>
</evidence>
<dbReference type="InterPro" id="IPR036866">
    <property type="entry name" value="RibonucZ/Hydroxyglut_hydro"/>
</dbReference>
<dbReference type="Pfam" id="PF13483">
    <property type="entry name" value="Lactamase_B_3"/>
    <property type="match status" value="1"/>
</dbReference>
<dbReference type="PANTHER" id="PTHR43546:SF3">
    <property type="entry name" value="UPF0173 METAL-DEPENDENT HYDROLASE MJ1163"/>
    <property type="match status" value="1"/>
</dbReference>
<dbReference type="InterPro" id="IPR050114">
    <property type="entry name" value="UPF0173_UPF0282_UlaG_hydrolase"/>
</dbReference>
<keyword evidence="3" id="KW-1185">Reference proteome</keyword>
<name>A0ABP9DBP9_9ACTN</name>
<dbReference type="InterPro" id="IPR001279">
    <property type="entry name" value="Metallo-B-lactamas"/>
</dbReference>
<comment type="caution">
    <text evidence="2">The sequence shown here is derived from an EMBL/GenBank/DDBJ whole genome shotgun (WGS) entry which is preliminary data.</text>
</comment>
<dbReference type="Proteomes" id="UP001501752">
    <property type="component" value="Unassembled WGS sequence"/>
</dbReference>
<accession>A0ABP9DBP9</accession>
<protein>
    <submittedName>
        <fullName evidence="2">MBL fold metallo-hydrolase</fullName>
    </submittedName>
</protein>
<dbReference type="SMART" id="SM00849">
    <property type="entry name" value="Lactamase_B"/>
    <property type="match status" value="1"/>
</dbReference>
<dbReference type="SUPFAM" id="SSF56281">
    <property type="entry name" value="Metallo-hydrolase/oxidoreductase"/>
    <property type="match status" value="1"/>
</dbReference>
<feature type="domain" description="Metallo-beta-lactamase" evidence="1">
    <location>
        <begin position="7"/>
        <end position="170"/>
    </location>
</feature>
<dbReference type="PANTHER" id="PTHR43546">
    <property type="entry name" value="UPF0173 METAL-DEPENDENT HYDROLASE MJ1163-RELATED"/>
    <property type="match status" value="1"/>
</dbReference>
<dbReference type="RefSeq" id="WP_345695505.1">
    <property type="nucleotide sequence ID" value="NZ_BAABIS010000001.1"/>
</dbReference>
<evidence type="ECO:0000259" key="1">
    <source>
        <dbReference type="SMART" id="SM00849"/>
    </source>
</evidence>